<dbReference type="EMBL" id="HBGA01094109">
    <property type="protein sequence ID" value="CAD9024011.1"/>
    <property type="molecule type" value="Transcribed_RNA"/>
</dbReference>
<dbReference type="AlphaFoldDB" id="A0A6U8G194"/>
<feature type="region of interest" description="Disordered" evidence="1">
    <location>
        <begin position="24"/>
        <end position="44"/>
    </location>
</feature>
<dbReference type="EMBL" id="HBGA01094107">
    <property type="protein sequence ID" value="CAD9024009.1"/>
    <property type="molecule type" value="Transcribed_RNA"/>
</dbReference>
<evidence type="ECO:0000313" key="3">
    <source>
        <dbReference type="EMBL" id="CAD9024010.1"/>
    </source>
</evidence>
<organism evidence="3">
    <name type="scientific">Eutreptiella gymnastica</name>
    <dbReference type="NCBI Taxonomy" id="73025"/>
    <lineage>
        <taxon>Eukaryota</taxon>
        <taxon>Discoba</taxon>
        <taxon>Euglenozoa</taxon>
        <taxon>Euglenida</taxon>
        <taxon>Spirocuta</taxon>
        <taxon>Euglenophyceae</taxon>
        <taxon>Eutreptiales</taxon>
        <taxon>Eutreptiaceae</taxon>
        <taxon>Eutreptiella</taxon>
    </lineage>
</organism>
<protein>
    <submittedName>
        <fullName evidence="3">Uncharacterized protein</fullName>
    </submittedName>
</protein>
<accession>A0A6U8G194</accession>
<dbReference type="EMBL" id="HBGA01094108">
    <property type="protein sequence ID" value="CAD9024010.1"/>
    <property type="molecule type" value="Transcribed_RNA"/>
</dbReference>
<gene>
    <name evidence="2" type="ORF">EGYM00392_LOCUS35134</name>
    <name evidence="3" type="ORF">EGYM00392_LOCUS35135</name>
    <name evidence="4" type="ORF">EGYM00392_LOCUS35136</name>
</gene>
<evidence type="ECO:0000313" key="4">
    <source>
        <dbReference type="EMBL" id="CAD9024011.1"/>
    </source>
</evidence>
<evidence type="ECO:0000256" key="1">
    <source>
        <dbReference type="SAM" id="MobiDB-lite"/>
    </source>
</evidence>
<evidence type="ECO:0000313" key="2">
    <source>
        <dbReference type="EMBL" id="CAD9024009.1"/>
    </source>
</evidence>
<reference evidence="3" key="1">
    <citation type="submission" date="2021-01" db="EMBL/GenBank/DDBJ databases">
        <authorList>
            <person name="Corre E."/>
            <person name="Pelletier E."/>
            <person name="Niang G."/>
            <person name="Scheremetjew M."/>
            <person name="Finn R."/>
            <person name="Kale V."/>
            <person name="Holt S."/>
            <person name="Cochrane G."/>
            <person name="Meng A."/>
            <person name="Brown T."/>
            <person name="Cohen L."/>
        </authorList>
    </citation>
    <scope>NUCLEOTIDE SEQUENCE</scope>
    <source>
        <strain evidence="3">NIES-381</strain>
    </source>
</reference>
<proteinExistence type="predicted"/>
<name>A0A6U8G194_9EUGL</name>
<sequence>MLRIFSQNFPRFGSHFQVFTLEDPATSPPKNLNNIASGPKIRNGSTTLKMGAKGGLTLTPTIPHGSGVNRGQLGVNGAVQPMWTHPNQWPTSPTDNQLLQLMANRPE</sequence>